<keyword evidence="6" id="KW-0788">Thiol protease</keyword>
<dbReference type="Pfam" id="PF01476">
    <property type="entry name" value="LysM"/>
    <property type="match status" value="2"/>
</dbReference>
<name>A0A840QTI6_9BACI</name>
<keyword evidence="5 10" id="KW-0378">Hydrolase</keyword>
<dbReference type="PANTHER" id="PTHR47053:SF1">
    <property type="entry name" value="MUREIN DD-ENDOPEPTIDASE MEPH-RELATED"/>
    <property type="match status" value="1"/>
</dbReference>
<dbReference type="InterPro" id="IPR018392">
    <property type="entry name" value="LysM"/>
</dbReference>
<dbReference type="Gene3D" id="3.10.350.10">
    <property type="entry name" value="LysM domain"/>
    <property type="match status" value="2"/>
</dbReference>
<evidence type="ECO:0000259" key="9">
    <source>
        <dbReference type="PROSITE" id="PS51935"/>
    </source>
</evidence>
<feature type="domain" description="NlpC/P60" evidence="9">
    <location>
        <begin position="147"/>
        <end position="266"/>
    </location>
</feature>
<dbReference type="SUPFAM" id="SSF54106">
    <property type="entry name" value="LysM domain"/>
    <property type="match status" value="2"/>
</dbReference>
<gene>
    <name evidence="10" type="ORF">HNQ41_002818</name>
</gene>
<evidence type="ECO:0000259" key="8">
    <source>
        <dbReference type="PROSITE" id="PS51782"/>
    </source>
</evidence>
<comment type="caution">
    <text evidence="10">The sequence shown here is derived from an EMBL/GenBank/DDBJ whole genome shotgun (WGS) entry which is preliminary data.</text>
</comment>
<evidence type="ECO:0000313" key="10">
    <source>
        <dbReference type="EMBL" id="MBB5174601.1"/>
    </source>
</evidence>
<evidence type="ECO:0000313" key="11">
    <source>
        <dbReference type="Proteomes" id="UP000551878"/>
    </source>
</evidence>
<keyword evidence="4" id="KW-0677">Repeat</keyword>
<keyword evidence="11" id="KW-1185">Reference proteome</keyword>
<evidence type="ECO:0000256" key="1">
    <source>
        <dbReference type="ARBA" id="ARBA00007074"/>
    </source>
</evidence>
<dbReference type="SUPFAM" id="SSF54001">
    <property type="entry name" value="Cysteine proteinases"/>
    <property type="match status" value="1"/>
</dbReference>
<keyword evidence="2" id="KW-0645">Protease</keyword>
<dbReference type="AlphaFoldDB" id="A0A840QTI6"/>
<dbReference type="CDD" id="cd00118">
    <property type="entry name" value="LysM"/>
    <property type="match status" value="2"/>
</dbReference>
<dbReference type="EMBL" id="JACHHB010000014">
    <property type="protein sequence ID" value="MBB5174601.1"/>
    <property type="molecule type" value="Genomic_DNA"/>
</dbReference>
<comment type="similarity">
    <text evidence="1">Belongs to the peptidase C40 family.</text>
</comment>
<dbReference type="PROSITE" id="PS51935">
    <property type="entry name" value="NLPC_P60"/>
    <property type="match status" value="1"/>
</dbReference>
<reference evidence="10 11" key="1">
    <citation type="submission" date="2020-08" db="EMBL/GenBank/DDBJ databases">
        <title>Genomic Encyclopedia of Type Strains, Phase IV (KMG-IV): sequencing the most valuable type-strain genomes for metagenomic binning, comparative biology and taxonomic classification.</title>
        <authorList>
            <person name="Goeker M."/>
        </authorList>
    </citation>
    <scope>NUCLEOTIDE SEQUENCE [LARGE SCALE GENOMIC DNA]</scope>
    <source>
        <strain evidence="10 11">DSM 24696</strain>
    </source>
</reference>
<organism evidence="10 11">
    <name type="scientific">Texcoconibacillus texcoconensis</name>
    <dbReference type="NCBI Taxonomy" id="1095777"/>
    <lineage>
        <taxon>Bacteria</taxon>
        <taxon>Bacillati</taxon>
        <taxon>Bacillota</taxon>
        <taxon>Bacilli</taxon>
        <taxon>Bacillales</taxon>
        <taxon>Bacillaceae</taxon>
        <taxon>Texcoconibacillus</taxon>
    </lineage>
</organism>
<dbReference type="Pfam" id="PF00877">
    <property type="entry name" value="NLPC_P60"/>
    <property type="match status" value="1"/>
</dbReference>
<dbReference type="PROSITE" id="PS51782">
    <property type="entry name" value="LYSM"/>
    <property type="match status" value="2"/>
</dbReference>
<keyword evidence="3 7" id="KW-0732">Signal</keyword>
<accession>A0A840QTI6</accession>
<dbReference type="InterPro" id="IPR038765">
    <property type="entry name" value="Papain-like_cys_pep_sf"/>
</dbReference>
<dbReference type="RefSeq" id="WP_184665008.1">
    <property type="nucleotide sequence ID" value="NZ_JACHHB010000014.1"/>
</dbReference>
<dbReference type="PANTHER" id="PTHR47053">
    <property type="entry name" value="MUREIN DD-ENDOPEPTIDASE MEPH-RELATED"/>
    <property type="match status" value="1"/>
</dbReference>
<evidence type="ECO:0000256" key="3">
    <source>
        <dbReference type="ARBA" id="ARBA00022729"/>
    </source>
</evidence>
<dbReference type="SMART" id="SM00257">
    <property type="entry name" value="LysM"/>
    <property type="match status" value="2"/>
</dbReference>
<dbReference type="Proteomes" id="UP000551878">
    <property type="component" value="Unassembled WGS sequence"/>
</dbReference>
<feature type="signal peptide" evidence="7">
    <location>
        <begin position="1"/>
        <end position="28"/>
    </location>
</feature>
<feature type="domain" description="LysM" evidence="8">
    <location>
        <begin position="29"/>
        <end position="72"/>
    </location>
</feature>
<protein>
    <submittedName>
        <fullName evidence="10">Cell wall-associated NlpC family hydrolase</fullName>
    </submittedName>
</protein>
<evidence type="ECO:0000256" key="7">
    <source>
        <dbReference type="SAM" id="SignalP"/>
    </source>
</evidence>
<evidence type="ECO:0000256" key="4">
    <source>
        <dbReference type="ARBA" id="ARBA00022737"/>
    </source>
</evidence>
<dbReference type="GO" id="GO:0006508">
    <property type="term" value="P:proteolysis"/>
    <property type="evidence" value="ECO:0007669"/>
    <property type="project" value="UniProtKB-KW"/>
</dbReference>
<evidence type="ECO:0000256" key="2">
    <source>
        <dbReference type="ARBA" id="ARBA00022670"/>
    </source>
</evidence>
<dbReference type="InterPro" id="IPR036779">
    <property type="entry name" value="LysM_dom_sf"/>
</dbReference>
<evidence type="ECO:0000256" key="6">
    <source>
        <dbReference type="ARBA" id="ARBA00022807"/>
    </source>
</evidence>
<dbReference type="Gene3D" id="3.90.1720.10">
    <property type="entry name" value="endopeptidase domain like (from Nostoc punctiforme)"/>
    <property type="match status" value="1"/>
</dbReference>
<dbReference type="InterPro" id="IPR000064">
    <property type="entry name" value="NLP_P60_dom"/>
</dbReference>
<feature type="domain" description="LysM" evidence="8">
    <location>
        <begin position="88"/>
        <end position="131"/>
    </location>
</feature>
<feature type="chain" id="PRO_5032641403" evidence="7">
    <location>
        <begin position="29"/>
        <end position="266"/>
    </location>
</feature>
<dbReference type="InterPro" id="IPR051202">
    <property type="entry name" value="Peptidase_C40"/>
</dbReference>
<evidence type="ECO:0000256" key="5">
    <source>
        <dbReference type="ARBA" id="ARBA00022801"/>
    </source>
</evidence>
<dbReference type="GO" id="GO:0008234">
    <property type="term" value="F:cysteine-type peptidase activity"/>
    <property type="evidence" value="ECO:0007669"/>
    <property type="project" value="UniProtKB-KW"/>
</dbReference>
<sequence length="266" mass="29370">MQKFVRRFIVAGALGFALFTFQPNLASADDVTVNSGDTLWGISQDYNIDVSDLKSLNNLSSTNIQPGQTLITSETSETAEILAESEQASYTVQSGDTLWGISQKHQMSVDEIKSMNDLSGNSIQIGQTLSITQSSSRDADINTNQDTGFVDSLISEAKSHLGTPYVWGSMSPGAFDSSGFIVYTFQQNGVSLERTHTDYYHQGETVNHRQIGDVVFFETYKNGPSHAGIYLGNNEFIHSSSSQGVIITKMDNPYWEPRYIGTKRFR</sequence>
<proteinExistence type="inferred from homology"/>